<sequence>DFNAVLHREEMRGLNTLRNASLSSETIEFRNFLTNMDLIDLPVLGRKFTWVHPNGISMSRIDRVLVSNDWLSFVVNPALWVLPCTVSDHCPLVVRSNVVDWGPRPFRFNNYWLENKDFTKVVENYWMNNNLTGWMAYVLKEKLKGLKATIKTWHRYTYGVLDDKILKLISEINVLDIKGELTGLSEDEMGSRKQLFSEMWHLKRSKESSIVQRSRARWLKESDANSSFFHACVKSRRNLNSILALQTEQG</sequence>
<proteinExistence type="predicted"/>
<dbReference type="PANTHER" id="PTHR33710">
    <property type="entry name" value="BNAC02G09200D PROTEIN"/>
    <property type="match status" value="1"/>
</dbReference>
<dbReference type="InterPro" id="IPR036691">
    <property type="entry name" value="Endo/exonu/phosph_ase_sf"/>
</dbReference>
<keyword evidence="2" id="KW-1185">Reference proteome</keyword>
<comment type="caution">
    <text evidence="1">The sequence shown here is derived from an EMBL/GenBank/DDBJ whole genome shotgun (WGS) entry which is preliminary data.</text>
</comment>
<name>A0A392P9R2_9FABA</name>
<gene>
    <name evidence="1" type="ORF">A2U01_0029554</name>
</gene>
<dbReference type="AlphaFoldDB" id="A0A392P9R2"/>
<feature type="non-terminal residue" evidence="1">
    <location>
        <position position="1"/>
    </location>
</feature>
<evidence type="ECO:0000313" key="2">
    <source>
        <dbReference type="Proteomes" id="UP000265520"/>
    </source>
</evidence>
<dbReference type="SUPFAM" id="SSF56219">
    <property type="entry name" value="DNase I-like"/>
    <property type="match status" value="1"/>
</dbReference>
<evidence type="ECO:0008006" key="3">
    <source>
        <dbReference type="Google" id="ProtNLM"/>
    </source>
</evidence>
<protein>
    <recommendedName>
        <fullName evidence="3">RNA-directed DNA polymerase (Reverse transcriptase)</fullName>
    </recommendedName>
</protein>
<evidence type="ECO:0000313" key="1">
    <source>
        <dbReference type="EMBL" id="MCI08477.1"/>
    </source>
</evidence>
<dbReference type="EMBL" id="LXQA010069174">
    <property type="protein sequence ID" value="MCI08477.1"/>
    <property type="molecule type" value="Genomic_DNA"/>
</dbReference>
<accession>A0A392P9R2</accession>
<dbReference type="Gene3D" id="3.60.10.10">
    <property type="entry name" value="Endonuclease/exonuclease/phosphatase"/>
    <property type="match status" value="1"/>
</dbReference>
<dbReference type="PANTHER" id="PTHR33710:SF64">
    <property type="entry name" value="ENDONUCLEASE_EXONUCLEASE_PHOSPHATASE DOMAIN-CONTAINING PROTEIN"/>
    <property type="match status" value="1"/>
</dbReference>
<organism evidence="1 2">
    <name type="scientific">Trifolium medium</name>
    <dbReference type="NCBI Taxonomy" id="97028"/>
    <lineage>
        <taxon>Eukaryota</taxon>
        <taxon>Viridiplantae</taxon>
        <taxon>Streptophyta</taxon>
        <taxon>Embryophyta</taxon>
        <taxon>Tracheophyta</taxon>
        <taxon>Spermatophyta</taxon>
        <taxon>Magnoliopsida</taxon>
        <taxon>eudicotyledons</taxon>
        <taxon>Gunneridae</taxon>
        <taxon>Pentapetalae</taxon>
        <taxon>rosids</taxon>
        <taxon>fabids</taxon>
        <taxon>Fabales</taxon>
        <taxon>Fabaceae</taxon>
        <taxon>Papilionoideae</taxon>
        <taxon>50 kb inversion clade</taxon>
        <taxon>NPAAA clade</taxon>
        <taxon>Hologalegina</taxon>
        <taxon>IRL clade</taxon>
        <taxon>Trifolieae</taxon>
        <taxon>Trifolium</taxon>
    </lineage>
</organism>
<dbReference type="Proteomes" id="UP000265520">
    <property type="component" value="Unassembled WGS sequence"/>
</dbReference>
<reference evidence="1 2" key="1">
    <citation type="journal article" date="2018" name="Front. Plant Sci.">
        <title>Red Clover (Trifolium pratense) and Zigzag Clover (T. medium) - A Picture of Genomic Similarities and Differences.</title>
        <authorList>
            <person name="Dluhosova J."/>
            <person name="Istvanek J."/>
            <person name="Nedelnik J."/>
            <person name="Repkova J."/>
        </authorList>
    </citation>
    <scope>NUCLEOTIDE SEQUENCE [LARGE SCALE GENOMIC DNA]</scope>
    <source>
        <strain evidence="2">cv. 10/8</strain>
        <tissue evidence="1">Leaf</tissue>
    </source>
</reference>